<dbReference type="EMBL" id="HBUF01025409">
    <property type="protein sequence ID" value="CAG6612752.1"/>
    <property type="molecule type" value="Transcribed_RNA"/>
</dbReference>
<dbReference type="GO" id="GO:0043171">
    <property type="term" value="P:peptide catabolic process"/>
    <property type="evidence" value="ECO:0007669"/>
    <property type="project" value="TreeGrafter"/>
</dbReference>
<evidence type="ECO:0000256" key="15">
    <source>
        <dbReference type="ARBA" id="ARBA00023157"/>
    </source>
</evidence>
<evidence type="ECO:0000256" key="19">
    <source>
        <dbReference type="PIRSR" id="PIRSR634016-3"/>
    </source>
</evidence>
<keyword evidence="9 21" id="KW-0378">Hydrolase</keyword>
<evidence type="ECO:0000256" key="14">
    <source>
        <dbReference type="ARBA" id="ARBA00023136"/>
    </source>
</evidence>
<reference evidence="27" key="1">
    <citation type="submission" date="2021-05" db="EMBL/GenBank/DDBJ databases">
        <authorList>
            <person name="Alioto T."/>
            <person name="Alioto T."/>
            <person name="Gomez Garrido J."/>
        </authorList>
    </citation>
    <scope>NUCLEOTIDE SEQUENCE</scope>
</reference>
<dbReference type="Pfam" id="PF01433">
    <property type="entry name" value="Peptidase_M1"/>
    <property type="match status" value="1"/>
</dbReference>
<feature type="binding site" evidence="19">
    <location>
        <position position="395"/>
    </location>
    <ligand>
        <name>Zn(2+)</name>
        <dbReference type="ChEBI" id="CHEBI:29105"/>
        <note>catalytic</note>
    </ligand>
</feature>
<dbReference type="InterPro" id="IPR045357">
    <property type="entry name" value="Aminopeptidase_N-like_N"/>
</dbReference>
<dbReference type="GO" id="GO:0070006">
    <property type="term" value="F:metalloaminopeptidase activity"/>
    <property type="evidence" value="ECO:0007669"/>
    <property type="project" value="TreeGrafter"/>
</dbReference>
<keyword evidence="8 19" id="KW-0479">Metal-binding</keyword>
<keyword evidence="4" id="KW-1003">Cell membrane</keyword>
<feature type="domain" description="Aminopeptidase N-like N-terminal" evidence="26">
    <location>
        <begin position="63"/>
        <end position="262"/>
    </location>
</feature>
<accession>A0A8D8PSN8</accession>
<organism evidence="27">
    <name type="scientific">Cacopsylla melanoneura</name>
    <dbReference type="NCBI Taxonomy" id="428564"/>
    <lineage>
        <taxon>Eukaryota</taxon>
        <taxon>Metazoa</taxon>
        <taxon>Ecdysozoa</taxon>
        <taxon>Arthropoda</taxon>
        <taxon>Hexapoda</taxon>
        <taxon>Insecta</taxon>
        <taxon>Pterygota</taxon>
        <taxon>Neoptera</taxon>
        <taxon>Paraneoptera</taxon>
        <taxon>Hemiptera</taxon>
        <taxon>Sternorrhyncha</taxon>
        <taxon>Psylloidea</taxon>
        <taxon>Psyllidae</taxon>
        <taxon>Psyllinae</taxon>
        <taxon>Cacopsylla</taxon>
    </lineage>
</organism>
<evidence type="ECO:0000256" key="21">
    <source>
        <dbReference type="RuleBase" id="RU364040"/>
    </source>
</evidence>
<dbReference type="Gene3D" id="2.60.40.1910">
    <property type="match status" value="1"/>
</dbReference>
<evidence type="ECO:0000256" key="4">
    <source>
        <dbReference type="ARBA" id="ARBA00022475"/>
    </source>
</evidence>
<dbReference type="CDD" id="cd09601">
    <property type="entry name" value="M1_APN-Q_like"/>
    <property type="match status" value="1"/>
</dbReference>
<dbReference type="EC" id="3.4.11.-" evidence="21"/>
<dbReference type="GO" id="GO:0005615">
    <property type="term" value="C:extracellular space"/>
    <property type="evidence" value="ECO:0007669"/>
    <property type="project" value="TreeGrafter"/>
</dbReference>
<evidence type="ECO:0000256" key="22">
    <source>
        <dbReference type="SAM" id="MobiDB-lite"/>
    </source>
</evidence>
<feature type="signal peptide" evidence="23">
    <location>
        <begin position="1"/>
        <end position="22"/>
    </location>
</feature>
<proteinExistence type="inferred from homology"/>
<dbReference type="Gene3D" id="1.10.390.10">
    <property type="entry name" value="Neutral Protease Domain 2"/>
    <property type="match status" value="1"/>
</dbReference>
<comment type="similarity">
    <text evidence="3 21">Belongs to the peptidase M1 family.</text>
</comment>
<evidence type="ECO:0000256" key="9">
    <source>
        <dbReference type="ARBA" id="ARBA00022801"/>
    </source>
</evidence>
<dbReference type="InterPro" id="IPR024571">
    <property type="entry name" value="ERAP1-like_C_dom"/>
</dbReference>
<evidence type="ECO:0000256" key="2">
    <source>
        <dbReference type="ARBA" id="ARBA00004609"/>
    </source>
</evidence>
<dbReference type="EMBL" id="HBUF01025410">
    <property type="protein sequence ID" value="CAG6612756.1"/>
    <property type="molecule type" value="Transcribed_RNA"/>
</dbReference>
<evidence type="ECO:0000256" key="7">
    <source>
        <dbReference type="ARBA" id="ARBA00022692"/>
    </source>
</evidence>
<dbReference type="FunFam" id="1.25.50.20:FF:000001">
    <property type="entry name" value="Aminopeptidase"/>
    <property type="match status" value="1"/>
</dbReference>
<dbReference type="InterPro" id="IPR001930">
    <property type="entry name" value="Peptidase_M1"/>
</dbReference>
<feature type="domain" description="Peptidase M1 membrane alanine aminopeptidase" evidence="24">
    <location>
        <begin position="300"/>
        <end position="531"/>
    </location>
</feature>
<dbReference type="GO" id="GO:0042277">
    <property type="term" value="F:peptide binding"/>
    <property type="evidence" value="ECO:0007669"/>
    <property type="project" value="TreeGrafter"/>
</dbReference>
<dbReference type="Gene3D" id="2.60.40.1730">
    <property type="entry name" value="tricorn interacting facor f3 domain"/>
    <property type="match status" value="1"/>
</dbReference>
<keyword evidence="11" id="KW-0735">Signal-anchor</keyword>
<evidence type="ECO:0000259" key="24">
    <source>
        <dbReference type="Pfam" id="PF01433"/>
    </source>
</evidence>
<dbReference type="InterPro" id="IPR034016">
    <property type="entry name" value="M1_APN-typ"/>
</dbReference>
<dbReference type="FunFam" id="1.10.390.10:FF:000016">
    <property type="entry name" value="Glutamyl aminopeptidase"/>
    <property type="match status" value="1"/>
</dbReference>
<protein>
    <recommendedName>
        <fullName evidence="21">Aminopeptidase</fullName>
        <ecNumber evidence="21">3.4.11.-</ecNumber>
    </recommendedName>
</protein>
<dbReference type="InterPro" id="IPR042097">
    <property type="entry name" value="Aminopeptidase_N-like_N_sf"/>
</dbReference>
<feature type="chain" id="PRO_5033962538" description="Aminopeptidase" evidence="23">
    <location>
        <begin position="23"/>
        <end position="985"/>
    </location>
</feature>
<dbReference type="GO" id="GO:0098552">
    <property type="term" value="C:side of membrane"/>
    <property type="evidence" value="ECO:0007669"/>
    <property type="project" value="UniProtKB-KW"/>
</dbReference>
<dbReference type="InterPro" id="IPR027268">
    <property type="entry name" value="Peptidase_M4/M1_CTD_sf"/>
</dbReference>
<dbReference type="SUPFAM" id="SSF63737">
    <property type="entry name" value="Leukotriene A4 hydrolase N-terminal domain"/>
    <property type="match status" value="1"/>
</dbReference>
<keyword evidence="16" id="KW-0325">Glycoprotein</keyword>
<keyword evidence="13 21" id="KW-0482">Metalloprotease</keyword>
<keyword evidence="7" id="KW-0812">Transmembrane</keyword>
<name>A0A8D8PSN8_9HEMI</name>
<dbReference type="GO" id="GO:0005737">
    <property type="term" value="C:cytoplasm"/>
    <property type="evidence" value="ECO:0007669"/>
    <property type="project" value="TreeGrafter"/>
</dbReference>
<dbReference type="SUPFAM" id="SSF55486">
    <property type="entry name" value="Metalloproteases ('zincins'), catalytic domain"/>
    <property type="match status" value="1"/>
</dbReference>
<dbReference type="PRINTS" id="PR00756">
    <property type="entry name" value="ALADIPTASE"/>
</dbReference>
<dbReference type="PANTHER" id="PTHR11533">
    <property type="entry name" value="PROTEASE M1 ZINC METALLOPROTEASE"/>
    <property type="match status" value="1"/>
</dbReference>
<evidence type="ECO:0000256" key="18">
    <source>
        <dbReference type="PIRSR" id="PIRSR634016-1"/>
    </source>
</evidence>
<dbReference type="PANTHER" id="PTHR11533:SF253">
    <property type="entry name" value="AMINOPEPTIDASE-RELATED"/>
    <property type="match status" value="1"/>
</dbReference>
<evidence type="ECO:0000256" key="11">
    <source>
        <dbReference type="ARBA" id="ARBA00022968"/>
    </source>
</evidence>
<evidence type="ECO:0000256" key="12">
    <source>
        <dbReference type="ARBA" id="ARBA00022989"/>
    </source>
</evidence>
<feature type="site" description="Transition state stabilizer" evidence="20">
    <location>
        <position position="464"/>
    </location>
</feature>
<evidence type="ECO:0000259" key="25">
    <source>
        <dbReference type="Pfam" id="PF11838"/>
    </source>
</evidence>
<keyword evidence="5" id="KW-0336">GPI-anchor</keyword>
<keyword evidence="21 27" id="KW-0031">Aminopeptidase</keyword>
<dbReference type="FunFam" id="2.60.40.1730:FF:000012">
    <property type="entry name" value="Aminopeptidase N"/>
    <property type="match status" value="1"/>
</dbReference>
<dbReference type="GO" id="GO:0008270">
    <property type="term" value="F:zinc ion binding"/>
    <property type="evidence" value="ECO:0007669"/>
    <property type="project" value="UniProtKB-UniRule"/>
</dbReference>
<evidence type="ECO:0000256" key="23">
    <source>
        <dbReference type="SAM" id="SignalP"/>
    </source>
</evidence>
<dbReference type="AlphaFoldDB" id="A0A8D8PSN8"/>
<comment type="cofactor">
    <cofactor evidence="19 21">
        <name>Zn(2+)</name>
        <dbReference type="ChEBI" id="CHEBI:29105"/>
    </cofactor>
    <text evidence="19 21">Binds 1 zinc ion per subunit.</text>
</comment>
<dbReference type="InterPro" id="IPR050344">
    <property type="entry name" value="Peptidase_M1_aminopeptidases"/>
</dbReference>
<keyword evidence="12" id="KW-1133">Transmembrane helix</keyword>
<dbReference type="GO" id="GO:0006508">
    <property type="term" value="P:proteolysis"/>
    <property type="evidence" value="ECO:0007669"/>
    <property type="project" value="UniProtKB-KW"/>
</dbReference>
<feature type="domain" description="ERAP1-like C-terminal" evidence="25">
    <location>
        <begin position="630"/>
        <end position="954"/>
    </location>
</feature>
<sequence>MHKSTVFLAFIVSLVLVSPSTSDDVNPTVKSDANPAVQSDTKPSTAIKSDVVANYRLPRDLIPMHYDLTIFTDVKEPEFKFDGIVTIHLICIQKTRDLVLHMNNLTLAHDSITRLVKQGIANPSEELIPVQPVSHKYDAENEIYSATFETPFITNQEYTVEIAFNGVLNEGLSGFYRSSYTNRATNDTEWLATTQFESIDARRAFPCFDEPAMKSTFTISMGHPKHLTSISNMPLERSMDIPSKPDWVLNVFQKSVPMSTYLVAFIISNFTYRESKPSKDFNDVKFRTWARKEVIDQVDFAAESGPEFLNFFERYFNIRYPLPKQDMVAIPDFSAGAMENWGLITYRESSLLYDNVRSSIHNEYSIANTVAHELAHQWFGNLVTMKWWTDLWLNEGFATYMAAQALDDKYNKPGSKHSWKLLDGEALSNILLIFPLDSLSSSHPVSVPIGNPSEISQIFDAISYRKGSFLIRMMNKFLSPKVFQQGVSKYLDKYSYGNAEQDDLWASLTEAGHRAKILPKDLTVKRIMDSWTLQTGYPVVDVVREYGTEKNTIKFNQKRFLALPDLKRSDSSQCWWIPLTFTSSNDKLTSSKPIWLPCDQQKSELSVHDQHDIVVNDQMDLNAGLEDNDWLIINRDMNALIRVNYDDKNWDMIINQLISNHTKIPTLNRVQVIMDVMEFSKLNILKYSKAFDLMSYIHKETEYLPWRSALNTLYSMDNLLKRTGPTYEYFQAYVRNLLATQFSTQPEIRSSLEGYEERLHKTQLYSAACHFNLPECVNRVQAEYKAWKQSKSLDSYVIPADMMYLTYCGQIKTASLDEWSFLYKRYLTIDTPSEKINILRALGCSKDPSILNHFLSLAFDSPDRQVRTQDLATVFASIAHNPEGYEVAKKYLYTNVDKIYDLYGPKNQQIVKYLSQISSQIVNEDELREFNEIKEKHYEKYLKQSQILLQQAEETPQINLQWHRHNFELVSQLLDERQYQVPKAD</sequence>
<evidence type="ECO:0000256" key="6">
    <source>
        <dbReference type="ARBA" id="ARBA00022670"/>
    </source>
</evidence>
<evidence type="ECO:0000256" key="8">
    <source>
        <dbReference type="ARBA" id="ARBA00022723"/>
    </source>
</evidence>
<keyword evidence="17" id="KW-0449">Lipoprotein</keyword>
<evidence type="ECO:0000256" key="10">
    <source>
        <dbReference type="ARBA" id="ARBA00022833"/>
    </source>
</evidence>
<evidence type="ECO:0000313" key="27">
    <source>
        <dbReference type="EMBL" id="CAG6612756.1"/>
    </source>
</evidence>
<evidence type="ECO:0000259" key="26">
    <source>
        <dbReference type="Pfam" id="PF17900"/>
    </source>
</evidence>
<feature type="active site" description="Proton acceptor" evidence="18">
    <location>
        <position position="373"/>
    </location>
</feature>
<comment type="subcellular location">
    <subcellularLocation>
        <location evidence="2">Cell membrane</location>
        <topology evidence="2">Lipid-anchor</topology>
        <topology evidence="2">GPI-anchor</topology>
    </subcellularLocation>
    <subcellularLocation>
        <location evidence="1">Membrane</location>
        <topology evidence="1">Single-pass type II membrane protein</topology>
    </subcellularLocation>
</comment>
<evidence type="ECO:0000256" key="5">
    <source>
        <dbReference type="ARBA" id="ARBA00022622"/>
    </source>
</evidence>
<dbReference type="InterPro" id="IPR014782">
    <property type="entry name" value="Peptidase_M1_dom"/>
</dbReference>
<feature type="region of interest" description="Disordered" evidence="22">
    <location>
        <begin position="20"/>
        <end position="42"/>
    </location>
</feature>
<evidence type="ECO:0000256" key="1">
    <source>
        <dbReference type="ARBA" id="ARBA00004606"/>
    </source>
</evidence>
<evidence type="ECO:0000256" key="3">
    <source>
        <dbReference type="ARBA" id="ARBA00010136"/>
    </source>
</evidence>
<evidence type="ECO:0000256" key="16">
    <source>
        <dbReference type="ARBA" id="ARBA00023180"/>
    </source>
</evidence>
<dbReference type="GO" id="GO:0005886">
    <property type="term" value="C:plasma membrane"/>
    <property type="evidence" value="ECO:0007669"/>
    <property type="project" value="UniProtKB-SubCell"/>
</dbReference>
<keyword evidence="6 21" id="KW-0645">Protease</keyword>
<keyword evidence="14" id="KW-0472">Membrane</keyword>
<evidence type="ECO:0000256" key="20">
    <source>
        <dbReference type="PIRSR" id="PIRSR634016-4"/>
    </source>
</evidence>
<keyword evidence="10 19" id="KW-0862">Zinc</keyword>
<evidence type="ECO:0000256" key="13">
    <source>
        <dbReference type="ARBA" id="ARBA00023049"/>
    </source>
</evidence>
<dbReference type="Gene3D" id="1.25.50.20">
    <property type="match status" value="1"/>
</dbReference>
<feature type="binding site" evidence="19">
    <location>
        <position position="372"/>
    </location>
    <ligand>
        <name>Zn(2+)</name>
        <dbReference type="ChEBI" id="CHEBI:29105"/>
        <note>catalytic</note>
    </ligand>
</feature>
<keyword evidence="23" id="KW-0732">Signal</keyword>
<feature type="binding site" evidence="19">
    <location>
        <position position="376"/>
    </location>
    <ligand>
        <name>Zn(2+)</name>
        <dbReference type="ChEBI" id="CHEBI:29105"/>
        <note>catalytic</note>
    </ligand>
</feature>
<evidence type="ECO:0000256" key="17">
    <source>
        <dbReference type="ARBA" id="ARBA00023288"/>
    </source>
</evidence>
<keyword evidence="15" id="KW-1015">Disulfide bond</keyword>
<dbReference type="Pfam" id="PF11838">
    <property type="entry name" value="ERAP1_C"/>
    <property type="match status" value="1"/>
</dbReference>
<dbReference type="Pfam" id="PF17900">
    <property type="entry name" value="Peptidase_M1_N"/>
    <property type="match status" value="1"/>
</dbReference>